<evidence type="ECO:0000313" key="1">
    <source>
        <dbReference type="EMBL" id="CDD58647.1"/>
    </source>
</evidence>
<dbReference type="AlphaFoldDB" id="R7B477"/>
<gene>
    <name evidence="1" type="ORF">BN656_02163</name>
</gene>
<comment type="caution">
    <text evidence="1">The sequence shown here is derived from an EMBL/GenBank/DDBJ whole genome shotgun (WGS) entry which is preliminary data.</text>
</comment>
<evidence type="ECO:0000313" key="2">
    <source>
        <dbReference type="Proteomes" id="UP000018141"/>
    </source>
</evidence>
<reference evidence="1" key="1">
    <citation type="submission" date="2012-11" db="EMBL/GenBank/DDBJ databases">
        <title>Dependencies among metagenomic species, viruses, plasmids and units of genetic variation.</title>
        <authorList>
            <person name="Nielsen H.B."/>
            <person name="Almeida M."/>
            <person name="Juncker A.S."/>
            <person name="Rasmussen S."/>
            <person name="Li J."/>
            <person name="Sunagawa S."/>
            <person name="Plichta D."/>
            <person name="Gautier L."/>
            <person name="Le Chatelier E."/>
            <person name="Peletier E."/>
            <person name="Bonde I."/>
            <person name="Nielsen T."/>
            <person name="Manichanh C."/>
            <person name="Arumugam M."/>
            <person name="Batto J."/>
            <person name="Santos M.B.Q.D."/>
            <person name="Blom N."/>
            <person name="Borruel N."/>
            <person name="Burgdorf K.S."/>
            <person name="Boumezbeur F."/>
            <person name="Casellas F."/>
            <person name="Dore J."/>
            <person name="Guarner F."/>
            <person name="Hansen T."/>
            <person name="Hildebrand F."/>
            <person name="Kaas R.S."/>
            <person name="Kennedy S."/>
            <person name="Kristiansen K."/>
            <person name="Kultima J.R."/>
            <person name="Leonard P."/>
            <person name="Levenez F."/>
            <person name="Lund O."/>
            <person name="Moumen B."/>
            <person name="Le Paslier D."/>
            <person name="Pons N."/>
            <person name="Pedersen O."/>
            <person name="Prifti E."/>
            <person name="Qin J."/>
            <person name="Raes J."/>
            <person name="Tap J."/>
            <person name="Tims S."/>
            <person name="Ussery D.W."/>
            <person name="Yamada T."/>
            <person name="MetaHit consortium"/>
            <person name="Renault P."/>
            <person name="Sicheritz-Ponten T."/>
            <person name="Bork P."/>
            <person name="Wang J."/>
            <person name="Brunak S."/>
            <person name="Ehrlich S.D."/>
        </authorList>
    </citation>
    <scope>NUCLEOTIDE SEQUENCE [LARGE SCALE GENOMIC DNA]</scope>
</reference>
<organism evidence="1 2">
    <name type="scientific">Bacteroides pectinophilus CAG:437</name>
    <dbReference type="NCBI Taxonomy" id="1263051"/>
    <lineage>
        <taxon>Bacteria</taxon>
        <taxon>Bacillati</taxon>
        <taxon>Bacillota</taxon>
        <taxon>Clostridia</taxon>
        <taxon>Eubacteriales</taxon>
    </lineage>
</organism>
<proteinExistence type="predicted"/>
<dbReference type="EMBL" id="CBHH010000059">
    <property type="protein sequence ID" value="CDD58647.1"/>
    <property type="molecule type" value="Genomic_DNA"/>
</dbReference>
<name>R7B477_9FIRM</name>
<sequence length="105" mass="12052">MERFEAYERIEAIIECNKLSVNNICDHDCDNCCYCYAQGTNEQYQEVLQIALSQFLIKTNIGTMPIPDYLDIYSMQCGFKDYEDLRAHGLSFDLKTLAAESLTAD</sequence>
<protein>
    <submittedName>
        <fullName evidence="1">Uncharacterized protein</fullName>
    </submittedName>
</protein>
<accession>R7B477</accession>
<dbReference type="Proteomes" id="UP000018141">
    <property type="component" value="Unassembled WGS sequence"/>
</dbReference>